<gene>
    <name evidence="1" type="ORF">EV646_102200</name>
</gene>
<dbReference type="Pfam" id="PF21813">
    <property type="entry name" value="DUF6882"/>
    <property type="match status" value="1"/>
</dbReference>
<dbReference type="InterPro" id="IPR049249">
    <property type="entry name" value="DUF6882"/>
</dbReference>
<proteinExistence type="predicted"/>
<accession>A0A4R2IXN4</accession>
<dbReference type="AlphaFoldDB" id="A0A4R2IXN4"/>
<dbReference type="RefSeq" id="WP_132145236.1">
    <property type="nucleotide sequence ID" value="NZ_SLWR01000002.1"/>
</dbReference>
<protein>
    <submittedName>
        <fullName evidence="1">Uncharacterized protein</fullName>
    </submittedName>
</protein>
<evidence type="ECO:0000313" key="2">
    <source>
        <dbReference type="Proteomes" id="UP000295573"/>
    </source>
</evidence>
<dbReference type="EMBL" id="SLWR01000002">
    <property type="protein sequence ID" value="TCO50127.1"/>
    <property type="molecule type" value="Genomic_DNA"/>
</dbReference>
<organism evidence="1 2">
    <name type="scientific">Kribbella antiqua</name>
    <dbReference type="NCBI Taxonomy" id="2512217"/>
    <lineage>
        <taxon>Bacteria</taxon>
        <taxon>Bacillati</taxon>
        <taxon>Actinomycetota</taxon>
        <taxon>Actinomycetes</taxon>
        <taxon>Propionibacteriales</taxon>
        <taxon>Kribbellaceae</taxon>
        <taxon>Kribbella</taxon>
    </lineage>
</organism>
<keyword evidence="2" id="KW-1185">Reference proteome</keyword>
<comment type="caution">
    <text evidence="1">The sequence shown here is derived from an EMBL/GenBank/DDBJ whole genome shotgun (WGS) entry which is preliminary data.</text>
</comment>
<evidence type="ECO:0000313" key="1">
    <source>
        <dbReference type="EMBL" id="TCO50127.1"/>
    </source>
</evidence>
<name>A0A4R2IXN4_9ACTN</name>
<reference evidence="1 2" key="1">
    <citation type="journal article" date="2015" name="Stand. Genomic Sci.">
        <title>Genomic Encyclopedia of Bacterial and Archaeal Type Strains, Phase III: the genomes of soil and plant-associated and newly described type strains.</title>
        <authorList>
            <person name="Whitman W.B."/>
            <person name="Woyke T."/>
            <person name="Klenk H.P."/>
            <person name="Zhou Y."/>
            <person name="Lilburn T.G."/>
            <person name="Beck B.J."/>
            <person name="De Vos P."/>
            <person name="Vandamme P."/>
            <person name="Eisen J.A."/>
            <person name="Garrity G."/>
            <person name="Hugenholtz P."/>
            <person name="Kyrpides N.C."/>
        </authorList>
    </citation>
    <scope>NUCLEOTIDE SEQUENCE [LARGE SCALE GENOMIC DNA]</scope>
    <source>
        <strain evidence="1 2">VKM Ac-2541</strain>
    </source>
</reference>
<dbReference type="OrthoDB" id="7859927at2"/>
<dbReference type="Proteomes" id="UP000295573">
    <property type="component" value="Unassembled WGS sequence"/>
</dbReference>
<sequence length="233" mass="25022">MNASQGFSPEFQAYGAWVAAVAIHQQDLFNDALGDGHQHANLDSRTLTGDRGVLSGVTLLGSFSHSDHTWLWAWANQHFGPHDPASAPTLAIRDFGERHGITEFTTDSPDLSGFPEPAQAAATLAITAGTVLRGRGIYSTAINDGQGHVYLQVADEQLPLAPFDPIVTPRLLLTAIGVFPADHRQVVRGYFQHFGMQYAETADALRGTAPDGSTVVITLDDHNRLSNVSIEPA</sequence>